<dbReference type="RefSeq" id="WP_129466550.1">
    <property type="nucleotide sequence ID" value="NZ_ABFDCF020000009.1"/>
</dbReference>
<dbReference type="InterPro" id="IPR050263">
    <property type="entry name" value="Bact_Fimbrial_Adh_Pro"/>
</dbReference>
<evidence type="ECO:0000313" key="2">
    <source>
        <dbReference type="EMBL" id="MBX6981365.1"/>
    </source>
</evidence>
<name>A0A8E3YKH7_PRORE</name>
<dbReference type="GO" id="GO:0043709">
    <property type="term" value="P:cell adhesion involved in single-species biofilm formation"/>
    <property type="evidence" value="ECO:0007669"/>
    <property type="project" value="TreeGrafter"/>
</dbReference>
<protein>
    <submittedName>
        <fullName evidence="2">Type 1 fimbrial protein</fullName>
    </submittedName>
</protein>
<proteinExistence type="predicted"/>
<feature type="chain" id="PRO_5044460419" evidence="1">
    <location>
        <begin position="24"/>
        <end position="199"/>
    </location>
</feature>
<dbReference type="SUPFAM" id="SSF49401">
    <property type="entry name" value="Bacterial adhesins"/>
    <property type="match status" value="1"/>
</dbReference>
<dbReference type="Gene3D" id="2.60.40.1090">
    <property type="entry name" value="Fimbrial-type adhesion domain"/>
    <property type="match status" value="1"/>
</dbReference>
<gene>
    <name evidence="2" type="ORF">EX242_13995</name>
</gene>
<dbReference type="PANTHER" id="PTHR33420:SF26">
    <property type="entry name" value="FIMBRIAL SUBUNIT"/>
    <property type="match status" value="1"/>
</dbReference>
<organism evidence="2 3">
    <name type="scientific">Providencia rettgeri</name>
    <dbReference type="NCBI Taxonomy" id="587"/>
    <lineage>
        <taxon>Bacteria</taxon>
        <taxon>Pseudomonadati</taxon>
        <taxon>Pseudomonadota</taxon>
        <taxon>Gammaproteobacteria</taxon>
        <taxon>Enterobacterales</taxon>
        <taxon>Morganellaceae</taxon>
        <taxon>Providencia</taxon>
    </lineage>
</organism>
<comment type="caution">
    <text evidence="2">The sequence shown here is derived from an EMBL/GenBank/DDBJ whole genome shotgun (WGS) entry which is preliminary data.</text>
</comment>
<evidence type="ECO:0000313" key="3">
    <source>
        <dbReference type="Proteomes" id="UP000824410"/>
    </source>
</evidence>
<dbReference type="PANTHER" id="PTHR33420">
    <property type="entry name" value="FIMBRIAL SUBUNIT ELFA-RELATED"/>
    <property type="match status" value="1"/>
</dbReference>
<accession>A0A8E3YKH7</accession>
<keyword evidence="1" id="KW-0732">Signal</keyword>
<dbReference type="EMBL" id="SHDO01000011">
    <property type="protein sequence ID" value="MBX6981365.1"/>
    <property type="molecule type" value="Genomic_DNA"/>
</dbReference>
<dbReference type="InterPro" id="IPR036937">
    <property type="entry name" value="Adhesion_dom_fimbrial_sf"/>
</dbReference>
<evidence type="ECO:0000256" key="1">
    <source>
        <dbReference type="SAM" id="SignalP"/>
    </source>
</evidence>
<sequence>MNVFQKKWNPVLLLFSISGMTFAENQFPINHWDVDGQHGQVHVKGILTESPCRIAMHSMYQDIEISDLKTADFPSIHSMGNEYPFYIELLDCLATPVNMLDPYSGNMTWSNDQPGFSIRFVTTKSENMSKYISIRGIEGLGLVLKDKQGNTITLGEYTKPKLIPQGQSILTYSVIPVRTSMNMTPGKFSSVISFQLNYD</sequence>
<dbReference type="AlphaFoldDB" id="A0A8E3YKH7"/>
<dbReference type="GO" id="GO:0009289">
    <property type="term" value="C:pilus"/>
    <property type="evidence" value="ECO:0007669"/>
    <property type="project" value="InterPro"/>
</dbReference>
<feature type="signal peptide" evidence="1">
    <location>
        <begin position="1"/>
        <end position="23"/>
    </location>
</feature>
<dbReference type="Proteomes" id="UP000824410">
    <property type="component" value="Unassembled WGS sequence"/>
</dbReference>
<reference evidence="2" key="1">
    <citation type="submission" date="2019-02" db="EMBL/GenBank/DDBJ databases">
        <title>Genomic characterization of isolates from hospital effluents in KZN, South Africa.</title>
        <authorList>
            <person name="Ntshobeni N."/>
            <person name="Allam M."/>
            <person name="Ismail A."/>
            <person name="Amoako D."/>
            <person name="Essack S."/>
            <person name="Chenia H."/>
        </authorList>
    </citation>
    <scope>NUCLEOTIDE SEQUENCE</scope>
    <source>
        <strain evidence="2">AFE97_S1</strain>
    </source>
</reference>
<dbReference type="InterPro" id="IPR008966">
    <property type="entry name" value="Adhesion_dom_sf"/>
</dbReference>